<gene>
    <name evidence="4" type="ORF">GRI65_08895</name>
</gene>
<dbReference type="CDD" id="cd00118">
    <property type="entry name" value="LysM"/>
    <property type="match status" value="1"/>
</dbReference>
<feature type="repeat" description="TPR" evidence="1">
    <location>
        <begin position="160"/>
        <end position="193"/>
    </location>
</feature>
<dbReference type="InterPro" id="IPR019734">
    <property type="entry name" value="TPR_rpt"/>
</dbReference>
<reference evidence="4 5" key="1">
    <citation type="submission" date="2019-12" db="EMBL/GenBank/DDBJ databases">
        <title>Genomic-based taxomic classification of the family Erythrobacteraceae.</title>
        <authorList>
            <person name="Xu L."/>
        </authorList>
    </citation>
    <scope>NUCLEOTIDE SEQUENCE [LARGE SCALE GENOMIC DNA]</scope>
    <source>
        <strain evidence="4 5">KCTC 42453</strain>
    </source>
</reference>
<proteinExistence type="predicted"/>
<keyword evidence="5" id="KW-1185">Reference proteome</keyword>
<evidence type="ECO:0000313" key="4">
    <source>
        <dbReference type="EMBL" id="MXP44573.1"/>
    </source>
</evidence>
<keyword evidence="1" id="KW-0802">TPR repeat</keyword>
<evidence type="ECO:0000259" key="3">
    <source>
        <dbReference type="PROSITE" id="PS51782"/>
    </source>
</evidence>
<accession>A0A845AYJ4</accession>
<feature type="compositionally biased region" description="Low complexity" evidence="2">
    <location>
        <begin position="139"/>
        <end position="166"/>
    </location>
</feature>
<dbReference type="InterPro" id="IPR036779">
    <property type="entry name" value="LysM_dom_sf"/>
</dbReference>
<dbReference type="OrthoDB" id="7473956at2"/>
<comment type="caution">
    <text evidence="4">The sequence shown here is derived from an EMBL/GenBank/DDBJ whole genome shotgun (WGS) entry which is preliminary data.</text>
</comment>
<dbReference type="SUPFAM" id="SSF54106">
    <property type="entry name" value="LysM domain"/>
    <property type="match status" value="1"/>
</dbReference>
<dbReference type="Proteomes" id="UP000431922">
    <property type="component" value="Unassembled WGS sequence"/>
</dbReference>
<protein>
    <submittedName>
        <fullName evidence="4">LysM peptidoglycan-binding domain-containing protein</fullName>
    </submittedName>
</protein>
<feature type="region of interest" description="Disordered" evidence="2">
    <location>
        <begin position="121"/>
        <end position="166"/>
    </location>
</feature>
<name>A0A845AYJ4_9SPHN</name>
<feature type="domain" description="LysM" evidence="3">
    <location>
        <begin position="66"/>
        <end position="113"/>
    </location>
</feature>
<dbReference type="AlphaFoldDB" id="A0A845AYJ4"/>
<organism evidence="4 5">
    <name type="scientific">Allopontixanthobacter sediminis</name>
    <dbReference type="NCBI Taxonomy" id="1689985"/>
    <lineage>
        <taxon>Bacteria</taxon>
        <taxon>Pseudomonadati</taxon>
        <taxon>Pseudomonadota</taxon>
        <taxon>Alphaproteobacteria</taxon>
        <taxon>Sphingomonadales</taxon>
        <taxon>Erythrobacteraceae</taxon>
        <taxon>Allopontixanthobacter</taxon>
    </lineage>
</organism>
<dbReference type="Gene3D" id="3.10.350.10">
    <property type="entry name" value="LysM domain"/>
    <property type="match status" value="1"/>
</dbReference>
<sequence length="214" mass="22972">MSITSTATAPRGDVDGVQALLMQGDIKGGKKQLKSLLKVYPMDPRLMLLQQSISENPTELLGPASYSYTVRGSDTIEGLAERLLGNKLKAYQLARYNRLKTPAVLVRGQILRIPGGSSVRESAPAVVRKAQPVRSPETSASPVSKEASAPPKPAAQPAAASRARSAGLAALNRGAVNEAIRQLQRAHSLDPDNEQIFSDLQRAKRIASTVRSRR</sequence>
<dbReference type="EMBL" id="WTYL01000002">
    <property type="protein sequence ID" value="MXP44573.1"/>
    <property type="molecule type" value="Genomic_DNA"/>
</dbReference>
<dbReference type="RefSeq" id="WP_160756151.1">
    <property type="nucleotide sequence ID" value="NZ_WTYL01000002.1"/>
</dbReference>
<dbReference type="InterPro" id="IPR018392">
    <property type="entry name" value="LysM"/>
</dbReference>
<dbReference type="PROSITE" id="PS51782">
    <property type="entry name" value="LYSM"/>
    <property type="match status" value="1"/>
</dbReference>
<dbReference type="Pfam" id="PF01476">
    <property type="entry name" value="LysM"/>
    <property type="match status" value="1"/>
</dbReference>
<evidence type="ECO:0000313" key="5">
    <source>
        <dbReference type="Proteomes" id="UP000431922"/>
    </source>
</evidence>
<evidence type="ECO:0000256" key="2">
    <source>
        <dbReference type="SAM" id="MobiDB-lite"/>
    </source>
</evidence>
<dbReference type="PROSITE" id="PS50005">
    <property type="entry name" value="TPR"/>
    <property type="match status" value="1"/>
</dbReference>
<evidence type="ECO:0000256" key="1">
    <source>
        <dbReference type="PROSITE-ProRule" id="PRU00339"/>
    </source>
</evidence>